<dbReference type="InterPro" id="IPR007281">
    <property type="entry name" value="Mre11_DNA-bd"/>
</dbReference>
<sequence>MNKDEIESLGTYPDENTLRILITTDNHVGYNETDPIVGDDSWKTFDEILAFAKRYNVDMILQSGDLFHVNKPSKKALYHVMKSLRVNCFGDKPCELELLSDPSLVFLDDQFNDVNYEDPNLNVAIPLFSISGNHDDASGEDLLCAMDILHVSGLVNHFGKTYQNDNIELNPLLFQKGDTKIALYGLNSIRDERLFRTFKDGHVKFNVPTLRQDEWFNILCVHQNHTGHTNTAFLPEQFLPDFLDLVIWGHEHECIPNFIHNPSKNFDVLQPGSSVATSLCDAESKPKFIFILEIKPDKTTKLIPIPLKTTRPFIMRDISLNNVPNLKPMDKVGISKFLTTKVEEMIAEANDESKEYLLQQDLTEEEISEKLIPLPLIRLRVDYSHNSSVSFLVENPRRFSNKFVGKLANPNNVVQFYKKKREQMGGRSKINKSKSDLDFENLVNGTVPEDIGIETLVNSLLNNTKLSLLPEIGMHDAIKKFVDKDEKNALKSFIETEVENEVKVLSKNKDFLQTDNIDDLKKLLRQVKVSIPSTNIKASSDTILDKSLPTALKEMNGSDIRDSIITKGKQIETIHFDDDRNKGAKTRRSITDANSLVENCASKKENLPSGSLLSSYTANDLVLMSSNDAENEDYISSKPKLLLEEDTTIKEHTVTKKDATGLIGADISTAHITVDDDEDLFLYSETMPSAVNSQDIILSDGDNDLHATRSINLKNKNIITNNTTLKTANTITAKISNSRKKNIRNTQNSNIRSSQTPKTDILQSLLAKRRK</sequence>
<dbReference type="InterPro" id="IPR004843">
    <property type="entry name" value="Calcineurin-like_PHP"/>
</dbReference>
<evidence type="ECO:0000256" key="9">
    <source>
        <dbReference type="ARBA" id="ARBA00022763"/>
    </source>
</evidence>
<keyword evidence="5" id="KW-0158">Chromosome</keyword>
<dbReference type="PANTHER" id="PTHR10139">
    <property type="entry name" value="DOUBLE-STRAND BREAK REPAIR PROTEIN MRE11"/>
    <property type="match status" value="1"/>
</dbReference>
<dbReference type="Pfam" id="PF00149">
    <property type="entry name" value="Metallophos"/>
    <property type="match status" value="1"/>
</dbReference>
<dbReference type="GO" id="GO:0000723">
    <property type="term" value="P:telomere maintenance"/>
    <property type="evidence" value="ECO:0007669"/>
    <property type="project" value="TreeGrafter"/>
</dbReference>
<evidence type="ECO:0000256" key="3">
    <source>
        <dbReference type="ARBA" id="ARBA00004286"/>
    </source>
</evidence>
<dbReference type="NCBIfam" id="TIGR00583">
    <property type="entry name" value="mre11"/>
    <property type="match status" value="1"/>
</dbReference>
<evidence type="ECO:0000256" key="10">
    <source>
        <dbReference type="ARBA" id="ARBA00022801"/>
    </source>
</evidence>
<dbReference type="GO" id="GO:0042138">
    <property type="term" value="P:meiotic DNA double-strand break formation"/>
    <property type="evidence" value="ECO:0007669"/>
    <property type="project" value="TreeGrafter"/>
</dbReference>
<feature type="compositionally biased region" description="Polar residues" evidence="17">
    <location>
        <begin position="744"/>
        <end position="759"/>
    </location>
</feature>
<evidence type="ECO:0000256" key="6">
    <source>
        <dbReference type="ARBA" id="ARBA00022722"/>
    </source>
</evidence>
<dbReference type="GO" id="GO:0007095">
    <property type="term" value="P:mitotic G2 DNA damage checkpoint signaling"/>
    <property type="evidence" value="ECO:0007669"/>
    <property type="project" value="TreeGrafter"/>
</dbReference>
<evidence type="ECO:0000256" key="12">
    <source>
        <dbReference type="ARBA" id="ARBA00023204"/>
    </source>
</evidence>
<organism evidence="19 20">
    <name type="scientific">Saccharomycodes ludwigii</name>
    <dbReference type="NCBI Taxonomy" id="36035"/>
    <lineage>
        <taxon>Eukaryota</taxon>
        <taxon>Fungi</taxon>
        <taxon>Dikarya</taxon>
        <taxon>Ascomycota</taxon>
        <taxon>Saccharomycotina</taxon>
        <taxon>Saccharomycetes</taxon>
        <taxon>Saccharomycodales</taxon>
        <taxon>Saccharomycodaceae</taxon>
        <taxon>Saccharomycodes</taxon>
    </lineage>
</organism>
<dbReference type="Gene3D" id="3.60.21.10">
    <property type="match status" value="1"/>
</dbReference>
<dbReference type="GO" id="GO:0031573">
    <property type="term" value="P:mitotic intra-S DNA damage checkpoint signaling"/>
    <property type="evidence" value="ECO:0007669"/>
    <property type="project" value="TreeGrafter"/>
</dbReference>
<dbReference type="InterPro" id="IPR003701">
    <property type="entry name" value="Mre11"/>
</dbReference>
<dbReference type="AlphaFoldDB" id="A0A376B4W5"/>
<evidence type="ECO:0000256" key="2">
    <source>
        <dbReference type="ARBA" id="ARBA00004123"/>
    </source>
</evidence>
<dbReference type="Proteomes" id="UP000262825">
    <property type="component" value="Unassembled WGS sequence"/>
</dbReference>
<feature type="domain" description="Mre11 DNA-binding" evidence="18">
    <location>
        <begin position="300"/>
        <end position="481"/>
    </location>
</feature>
<dbReference type="GO" id="GO:0030870">
    <property type="term" value="C:Mre11 complex"/>
    <property type="evidence" value="ECO:0007669"/>
    <property type="project" value="InterPro"/>
</dbReference>
<dbReference type="GO" id="GO:0035861">
    <property type="term" value="C:site of double-strand break"/>
    <property type="evidence" value="ECO:0007669"/>
    <property type="project" value="TreeGrafter"/>
</dbReference>
<evidence type="ECO:0000256" key="15">
    <source>
        <dbReference type="ARBA" id="ARBA00023254"/>
    </source>
</evidence>
<dbReference type="FunFam" id="3.60.21.10:FF:000011">
    <property type="entry name" value="Double-strand break repair protein"/>
    <property type="match status" value="1"/>
</dbReference>
<dbReference type="SMART" id="SM01347">
    <property type="entry name" value="Mre11_DNA_bind"/>
    <property type="match status" value="1"/>
</dbReference>
<dbReference type="VEuPathDB" id="FungiDB:SCODWIG_01497"/>
<evidence type="ECO:0000256" key="13">
    <source>
        <dbReference type="ARBA" id="ARBA00023211"/>
    </source>
</evidence>
<dbReference type="GO" id="GO:0030145">
    <property type="term" value="F:manganese ion binding"/>
    <property type="evidence" value="ECO:0007669"/>
    <property type="project" value="InterPro"/>
</dbReference>
<dbReference type="SUPFAM" id="SSF56300">
    <property type="entry name" value="Metallo-dependent phosphatases"/>
    <property type="match status" value="1"/>
</dbReference>
<dbReference type="InterPro" id="IPR029052">
    <property type="entry name" value="Metallo-depent_PP-like"/>
</dbReference>
<evidence type="ECO:0000313" key="20">
    <source>
        <dbReference type="Proteomes" id="UP000262825"/>
    </source>
</evidence>
<gene>
    <name evidence="19" type="ORF">SCODWIG_01497</name>
</gene>
<keyword evidence="20" id="KW-1185">Reference proteome</keyword>
<dbReference type="InterPro" id="IPR041796">
    <property type="entry name" value="Mre11_N"/>
</dbReference>
<keyword evidence="11 16" id="KW-0269">Exonuclease</keyword>
<evidence type="ECO:0000256" key="1">
    <source>
        <dbReference type="ARBA" id="ARBA00001936"/>
    </source>
</evidence>
<protein>
    <submittedName>
        <fullName evidence="19">Related to Double-strand break repair protein MRE11</fullName>
    </submittedName>
</protein>
<keyword evidence="9 16" id="KW-0227">DNA damage</keyword>
<comment type="cofactor">
    <cofactor evidence="1">
        <name>Mn(2+)</name>
        <dbReference type="ChEBI" id="CHEBI:29035"/>
    </cofactor>
</comment>
<keyword evidence="8 16" id="KW-0255">Endonuclease</keyword>
<keyword evidence="7" id="KW-0479">Metal-binding</keyword>
<comment type="subcellular location">
    <subcellularLocation>
        <location evidence="3">Chromosome</location>
    </subcellularLocation>
    <subcellularLocation>
        <location evidence="2">Nucleus</location>
    </subcellularLocation>
</comment>
<evidence type="ECO:0000259" key="18">
    <source>
        <dbReference type="SMART" id="SM01347"/>
    </source>
</evidence>
<dbReference type="InterPro" id="IPR038487">
    <property type="entry name" value="Mre11_capping_dom"/>
</dbReference>
<reference evidence="20" key="1">
    <citation type="submission" date="2018-06" db="EMBL/GenBank/DDBJ databases">
        <authorList>
            <person name="Guldener U."/>
        </authorList>
    </citation>
    <scope>NUCLEOTIDE SEQUENCE [LARGE SCALE GENOMIC DNA]</scope>
    <source>
        <strain evidence="20">UTAD17</strain>
    </source>
</reference>
<evidence type="ECO:0000313" key="19">
    <source>
        <dbReference type="EMBL" id="SSD59736.1"/>
    </source>
</evidence>
<comment type="similarity">
    <text evidence="4 16">Belongs to the MRE11/RAD32 family.</text>
</comment>
<evidence type="ECO:0000256" key="7">
    <source>
        <dbReference type="ARBA" id="ARBA00022723"/>
    </source>
</evidence>
<feature type="region of interest" description="Disordered" evidence="17">
    <location>
        <begin position="739"/>
        <end position="759"/>
    </location>
</feature>
<keyword evidence="10 16" id="KW-0378">Hydrolase</keyword>
<evidence type="ECO:0000256" key="4">
    <source>
        <dbReference type="ARBA" id="ARBA00009028"/>
    </source>
</evidence>
<keyword evidence="6 16" id="KW-0540">Nuclease</keyword>
<dbReference type="PANTHER" id="PTHR10139:SF1">
    <property type="entry name" value="DOUBLE-STRAND BREAK REPAIR PROTEIN MRE11"/>
    <property type="match status" value="1"/>
</dbReference>
<proteinExistence type="inferred from homology"/>
<accession>A0A376B4W5</accession>
<name>A0A376B4W5_9ASCO</name>
<dbReference type="Pfam" id="PF04152">
    <property type="entry name" value="Mre11_DNA_bind"/>
    <property type="match status" value="1"/>
</dbReference>
<evidence type="ECO:0000256" key="16">
    <source>
        <dbReference type="RuleBase" id="RU003447"/>
    </source>
</evidence>
<dbReference type="GO" id="GO:0000724">
    <property type="term" value="P:double-strand break repair via homologous recombination"/>
    <property type="evidence" value="ECO:0007669"/>
    <property type="project" value="TreeGrafter"/>
</dbReference>
<evidence type="ECO:0000256" key="17">
    <source>
        <dbReference type="SAM" id="MobiDB-lite"/>
    </source>
</evidence>
<dbReference type="Gene3D" id="3.30.110.110">
    <property type="entry name" value="Mre11, capping domain"/>
    <property type="match status" value="1"/>
</dbReference>
<evidence type="ECO:0000256" key="5">
    <source>
        <dbReference type="ARBA" id="ARBA00022454"/>
    </source>
</evidence>
<keyword evidence="13 16" id="KW-0464">Manganese</keyword>
<keyword evidence="12 16" id="KW-0234">DNA repair</keyword>
<dbReference type="GO" id="GO:0000014">
    <property type="term" value="F:single-stranded DNA endodeoxyribonuclease activity"/>
    <property type="evidence" value="ECO:0007669"/>
    <property type="project" value="TreeGrafter"/>
</dbReference>
<dbReference type="GO" id="GO:0097552">
    <property type="term" value="P:mitochondrial double-strand break repair via homologous recombination"/>
    <property type="evidence" value="ECO:0007669"/>
    <property type="project" value="TreeGrafter"/>
</dbReference>
<dbReference type="CDD" id="cd00840">
    <property type="entry name" value="MPP_Mre11_N"/>
    <property type="match status" value="1"/>
</dbReference>
<dbReference type="EMBL" id="UFAJ01000195">
    <property type="protein sequence ID" value="SSD59736.1"/>
    <property type="molecule type" value="Genomic_DNA"/>
</dbReference>
<evidence type="ECO:0000256" key="8">
    <source>
        <dbReference type="ARBA" id="ARBA00022759"/>
    </source>
</evidence>
<keyword evidence="15 16" id="KW-0469">Meiosis</keyword>
<dbReference type="OrthoDB" id="3971887at2759"/>
<evidence type="ECO:0000256" key="11">
    <source>
        <dbReference type="ARBA" id="ARBA00022839"/>
    </source>
</evidence>
<dbReference type="GO" id="GO:0006303">
    <property type="term" value="P:double-strand break repair via nonhomologous end joining"/>
    <property type="evidence" value="ECO:0007669"/>
    <property type="project" value="TreeGrafter"/>
</dbReference>
<keyword evidence="14 16" id="KW-0539">Nucleus</keyword>
<evidence type="ECO:0000256" key="14">
    <source>
        <dbReference type="ARBA" id="ARBA00023242"/>
    </source>
</evidence>
<dbReference type="GO" id="GO:0008296">
    <property type="term" value="F:3'-5'-DNA exonuclease activity"/>
    <property type="evidence" value="ECO:0007669"/>
    <property type="project" value="InterPro"/>
</dbReference>